<protein>
    <submittedName>
        <fullName evidence="4">NADPH-dependent aldehyde reductase ARI1</fullName>
    </submittedName>
</protein>
<name>A0A1E5R5B4_9ASCO</name>
<dbReference type="STRING" id="56408.A0A1E5R5B4"/>
<comment type="caution">
    <text evidence="4">The sequence shown here is derived from an EMBL/GenBank/DDBJ whole genome shotgun (WGS) entry which is preliminary data.</text>
</comment>
<dbReference type="InParanoid" id="A0A1E5R5B4"/>
<evidence type="ECO:0000259" key="3">
    <source>
        <dbReference type="Pfam" id="PF01370"/>
    </source>
</evidence>
<evidence type="ECO:0000256" key="2">
    <source>
        <dbReference type="ARBA" id="ARBA00023445"/>
    </source>
</evidence>
<evidence type="ECO:0000313" key="4">
    <source>
        <dbReference type="EMBL" id="OEJ82096.1"/>
    </source>
</evidence>
<evidence type="ECO:0000256" key="1">
    <source>
        <dbReference type="ARBA" id="ARBA00023002"/>
    </source>
</evidence>
<dbReference type="PANTHER" id="PTHR10366:SF564">
    <property type="entry name" value="STEROL-4-ALPHA-CARBOXYLATE 3-DEHYDROGENASE, DECARBOXYLATING"/>
    <property type="match status" value="1"/>
</dbReference>
<dbReference type="PANTHER" id="PTHR10366">
    <property type="entry name" value="NAD DEPENDENT EPIMERASE/DEHYDRATASE"/>
    <property type="match status" value="1"/>
</dbReference>
<comment type="similarity">
    <text evidence="2">Belongs to the NAD(P)-dependent epimerase/dehydratase family. Dihydroflavonol-4-reductase subfamily.</text>
</comment>
<dbReference type="InterPro" id="IPR036291">
    <property type="entry name" value="NAD(P)-bd_dom_sf"/>
</dbReference>
<organism evidence="4 5">
    <name type="scientific">Hanseniaspora osmophila</name>
    <dbReference type="NCBI Taxonomy" id="56408"/>
    <lineage>
        <taxon>Eukaryota</taxon>
        <taxon>Fungi</taxon>
        <taxon>Dikarya</taxon>
        <taxon>Ascomycota</taxon>
        <taxon>Saccharomycotina</taxon>
        <taxon>Saccharomycetes</taxon>
        <taxon>Saccharomycodales</taxon>
        <taxon>Saccharomycodaceae</taxon>
        <taxon>Hanseniaspora</taxon>
    </lineage>
</organism>
<dbReference type="SUPFAM" id="SSF51735">
    <property type="entry name" value="NAD(P)-binding Rossmann-fold domains"/>
    <property type="match status" value="1"/>
</dbReference>
<accession>A0A1E5R5B4</accession>
<dbReference type="Proteomes" id="UP000095728">
    <property type="component" value="Unassembled WGS sequence"/>
</dbReference>
<dbReference type="InterPro" id="IPR001509">
    <property type="entry name" value="Epimerase_deHydtase"/>
</dbReference>
<dbReference type="AlphaFoldDB" id="A0A1E5R5B4"/>
<dbReference type="InterPro" id="IPR050425">
    <property type="entry name" value="NAD(P)_dehydrat-like"/>
</dbReference>
<reference evidence="5" key="1">
    <citation type="journal article" date="2016" name="Genome Announc.">
        <title>Genome sequences of three species of Hanseniaspora isolated from spontaneous wine fermentations.</title>
        <authorList>
            <person name="Sternes P.R."/>
            <person name="Lee D."/>
            <person name="Kutyna D.R."/>
            <person name="Borneman A.R."/>
        </authorList>
    </citation>
    <scope>NUCLEOTIDE SEQUENCE [LARGE SCALE GENOMIC DNA]</scope>
    <source>
        <strain evidence="5">AWRI3579</strain>
    </source>
</reference>
<gene>
    <name evidence="4" type="ORF">AWRI3579_g3604</name>
</gene>
<dbReference type="Gene3D" id="3.40.50.720">
    <property type="entry name" value="NAD(P)-binding Rossmann-like Domain"/>
    <property type="match status" value="1"/>
</dbReference>
<dbReference type="GO" id="GO:0016616">
    <property type="term" value="F:oxidoreductase activity, acting on the CH-OH group of donors, NAD or NADP as acceptor"/>
    <property type="evidence" value="ECO:0007669"/>
    <property type="project" value="TreeGrafter"/>
</dbReference>
<keyword evidence="5" id="KW-1185">Reference proteome</keyword>
<dbReference type="EMBL" id="LPNM01000010">
    <property type="protein sequence ID" value="OEJ82096.1"/>
    <property type="molecule type" value="Genomic_DNA"/>
</dbReference>
<proteinExistence type="inferred from homology"/>
<keyword evidence="1" id="KW-0560">Oxidoreductase</keyword>
<dbReference type="FunFam" id="3.40.50.720:FF:000191">
    <property type="entry name" value="Methylglyoxal reductase (NADPH-dependent)"/>
    <property type="match status" value="1"/>
</dbReference>
<sequence>MSKPTVFISGANGFIAQHIIKQLLDSKTYKVVGSVRSAAEAEKLESDFGNHPDLSLVIVEDLSKPNAFDSVFKEHGASFDYILHTASPVNFAAKDLEKDVIVPAINGTKSIFQATVKYAPNVKKFVQTSSVAAMVNVNSSNTTKEVITESSWNPITFEQGLENQLNAYLYSKTAGEKGLWELHKSSNAKFPLVVINPTYVFGPQAFDSSAKGSLNASNEVISAIVQSKLNDDNVTNVKGGFIDVRDVARAQVEAISNSNFNGRRMILDNRNFSSQEVADIINANIPQLKGKIAKDVTLKEVGPGFSANIDSHVSKELLGFEFIDFPKTVIDTVDQILRV</sequence>
<dbReference type="Pfam" id="PF01370">
    <property type="entry name" value="Epimerase"/>
    <property type="match status" value="1"/>
</dbReference>
<dbReference type="OrthoDB" id="2735536at2759"/>
<feature type="domain" description="NAD-dependent epimerase/dehydratase" evidence="3">
    <location>
        <begin position="6"/>
        <end position="258"/>
    </location>
</feature>
<evidence type="ECO:0000313" key="5">
    <source>
        <dbReference type="Proteomes" id="UP000095728"/>
    </source>
</evidence>